<feature type="region of interest" description="Disordered" evidence="6">
    <location>
        <begin position="185"/>
        <end position="297"/>
    </location>
</feature>
<dbReference type="PROSITE" id="PS51032">
    <property type="entry name" value="AP2_ERF"/>
    <property type="match status" value="1"/>
</dbReference>
<feature type="compositionally biased region" description="Pro residues" evidence="6">
    <location>
        <begin position="260"/>
        <end position="270"/>
    </location>
</feature>
<feature type="compositionally biased region" description="Low complexity" evidence="6">
    <location>
        <begin position="1399"/>
        <end position="1413"/>
    </location>
</feature>
<evidence type="ECO:0000259" key="7">
    <source>
        <dbReference type="PROSITE" id="PS51032"/>
    </source>
</evidence>
<name>A0A835XK51_9CHLO</name>
<feature type="compositionally biased region" description="Low complexity" evidence="6">
    <location>
        <begin position="420"/>
        <end position="435"/>
    </location>
</feature>
<feature type="compositionally biased region" description="Basic and acidic residues" evidence="6">
    <location>
        <begin position="1282"/>
        <end position="1292"/>
    </location>
</feature>
<dbReference type="InterPro" id="IPR001471">
    <property type="entry name" value="AP2/ERF_dom"/>
</dbReference>
<evidence type="ECO:0000256" key="5">
    <source>
        <dbReference type="ARBA" id="ARBA00023242"/>
    </source>
</evidence>
<feature type="compositionally biased region" description="Pro residues" evidence="6">
    <location>
        <begin position="193"/>
        <end position="206"/>
    </location>
</feature>
<accession>A0A835XK51</accession>
<feature type="compositionally biased region" description="Pro residues" evidence="6">
    <location>
        <begin position="1519"/>
        <end position="1530"/>
    </location>
</feature>
<feature type="compositionally biased region" description="Gly residues" evidence="6">
    <location>
        <begin position="1614"/>
        <end position="1628"/>
    </location>
</feature>
<feature type="compositionally biased region" description="Low complexity" evidence="6">
    <location>
        <begin position="376"/>
        <end position="390"/>
    </location>
</feature>
<evidence type="ECO:0000256" key="4">
    <source>
        <dbReference type="ARBA" id="ARBA00023163"/>
    </source>
</evidence>
<dbReference type="GO" id="GO:0003677">
    <property type="term" value="F:DNA binding"/>
    <property type="evidence" value="ECO:0007669"/>
    <property type="project" value="UniProtKB-KW"/>
</dbReference>
<comment type="caution">
    <text evidence="8">The sequence shown here is derived from an EMBL/GenBank/DDBJ whole genome shotgun (WGS) entry which is preliminary data.</text>
</comment>
<evidence type="ECO:0000313" key="8">
    <source>
        <dbReference type="EMBL" id="KAG2484298.1"/>
    </source>
</evidence>
<dbReference type="GO" id="GO:0005634">
    <property type="term" value="C:nucleus"/>
    <property type="evidence" value="ECO:0007669"/>
    <property type="project" value="UniProtKB-SubCell"/>
</dbReference>
<dbReference type="EMBL" id="JAEHOE010000152">
    <property type="protein sequence ID" value="KAG2484298.1"/>
    <property type="molecule type" value="Genomic_DNA"/>
</dbReference>
<protein>
    <recommendedName>
        <fullName evidence="7">AP2/ERF domain-containing protein</fullName>
    </recommendedName>
</protein>
<feature type="compositionally biased region" description="Pro residues" evidence="6">
    <location>
        <begin position="215"/>
        <end position="228"/>
    </location>
</feature>
<feature type="region of interest" description="Disordered" evidence="6">
    <location>
        <begin position="1614"/>
        <end position="1682"/>
    </location>
</feature>
<gene>
    <name evidence="8" type="ORF">HYH03_016844</name>
</gene>
<feature type="compositionally biased region" description="Gly residues" evidence="6">
    <location>
        <begin position="556"/>
        <end position="566"/>
    </location>
</feature>
<organism evidence="8 9">
    <name type="scientific">Edaphochlamys debaryana</name>
    <dbReference type="NCBI Taxonomy" id="47281"/>
    <lineage>
        <taxon>Eukaryota</taxon>
        <taxon>Viridiplantae</taxon>
        <taxon>Chlorophyta</taxon>
        <taxon>core chlorophytes</taxon>
        <taxon>Chlorophyceae</taxon>
        <taxon>CS clade</taxon>
        <taxon>Chlamydomonadales</taxon>
        <taxon>Chlamydomonadales incertae sedis</taxon>
        <taxon>Edaphochlamys</taxon>
    </lineage>
</organism>
<keyword evidence="2" id="KW-0805">Transcription regulation</keyword>
<feature type="region of interest" description="Disordered" evidence="6">
    <location>
        <begin position="905"/>
        <end position="993"/>
    </location>
</feature>
<keyword evidence="5" id="KW-0539">Nucleus</keyword>
<dbReference type="PANTHER" id="PTHR32467:SF90">
    <property type="entry name" value="AP2-LIKE ETHYLENE-RESPONSIVE TRANSCRIPTION FACTOR AIL1"/>
    <property type="match status" value="1"/>
</dbReference>
<evidence type="ECO:0000256" key="6">
    <source>
        <dbReference type="SAM" id="MobiDB-lite"/>
    </source>
</evidence>
<dbReference type="PANTHER" id="PTHR32467">
    <property type="entry name" value="AP2-LIKE ETHYLENE-RESPONSIVE TRANSCRIPTION FACTOR"/>
    <property type="match status" value="1"/>
</dbReference>
<dbReference type="SMART" id="SM00380">
    <property type="entry name" value="AP2"/>
    <property type="match status" value="1"/>
</dbReference>
<feature type="region of interest" description="Disordered" evidence="6">
    <location>
        <begin position="1268"/>
        <end position="1559"/>
    </location>
</feature>
<feature type="compositionally biased region" description="Low complexity" evidence="6">
    <location>
        <begin position="1296"/>
        <end position="1307"/>
    </location>
</feature>
<proteinExistence type="predicted"/>
<feature type="compositionally biased region" description="Gly residues" evidence="6">
    <location>
        <begin position="743"/>
        <end position="777"/>
    </location>
</feature>
<feature type="compositionally biased region" description="Gly residues" evidence="6">
    <location>
        <begin position="436"/>
        <end position="446"/>
    </location>
</feature>
<dbReference type="Proteomes" id="UP000612055">
    <property type="component" value="Unassembled WGS sequence"/>
</dbReference>
<feature type="region of interest" description="Disordered" evidence="6">
    <location>
        <begin position="597"/>
        <end position="619"/>
    </location>
</feature>
<feature type="region of interest" description="Disordered" evidence="6">
    <location>
        <begin position="339"/>
        <end position="456"/>
    </location>
</feature>
<reference evidence="8" key="1">
    <citation type="journal article" date="2020" name="bioRxiv">
        <title>Comparative genomics of Chlamydomonas.</title>
        <authorList>
            <person name="Craig R.J."/>
            <person name="Hasan A.R."/>
            <person name="Ness R.W."/>
            <person name="Keightley P.D."/>
        </authorList>
    </citation>
    <scope>NUCLEOTIDE SEQUENCE</scope>
    <source>
        <strain evidence="8">CCAP 11/70</strain>
    </source>
</reference>
<feature type="compositionally biased region" description="Pro residues" evidence="6">
    <location>
        <begin position="1308"/>
        <end position="1317"/>
    </location>
</feature>
<feature type="compositionally biased region" description="Gly residues" evidence="6">
    <location>
        <begin position="273"/>
        <end position="283"/>
    </location>
</feature>
<feature type="region of interest" description="Disordered" evidence="6">
    <location>
        <begin position="1112"/>
        <end position="1142"/>
    </location>
</feature>
<feature type="region of interest" description="Disordered" evidence="6">
    <location>
        <begin position="1"/>
        <end position="73"/>
    </location>
</feature>
<evidence type="ECO:0000256" key="3">
    <source>
        <dbReference type="ARBA" id="ARBA00023125"/>
    </source>
</evidence>
<feature type="compositionally biased region" description="Pro residues" evidence="6">
    <location>
        <begin position="784"/>
        <end position="793"/>
    </location>
</feature>
<feature type="region of interest" description="Disordered" evidence="6">
    <location>
        <begin position="547"/>
        <end position="576"/>
    </location>
</feature>
<evidence type="ECO:0000313" key="9">
    <source>
        <dbReference type="Proteomes" id="UP000612055"/>
    </source>
</evidence>
<feature type="compositionally biased region" description="Low complexity" evidence="6">
    <location>
        <begin position="1348"/>
        <end position="1374"/>
    </location>
</feature>
<feature type="compositionally biased region" description="Low complexity" evidence="6">
    <location>
        <begin position="1112"/>
        <end position="1132"/>
    </location>
</feature>
<feature type="region of interest" description="Disordered" evidence="6">
    <location>
        <begin position="1009"/>
        <end position="1031"/>
    </location>
</feature>
<feature type="compositionally biased region" description="Low complexity" evidence="6">
    <location>
        <begin position="1644"/>
        <end position="1667"/>
    </location>
</feature>
<feature type="compositionally biased region" description="Low complexity" evidence="6">
    <location>
        <begin position="1436"/>
        <end position="1458"/>
    </location>
</feature>
<feature type="compositionally biased region" description="Pro residues" evidence="6">
    <location>
        <begin position="54"/>
        <end position="67"/>
    </location>
</feature>
<feature type="region of interest" description="Disordered" evidence="6">
    <location>
        <begin position="729"/>
        <end position="798"/>
    </location>
</feature>
<keyword evidence="3" id="KW-0238">DNA-binding</keyword>
<dbReference type="Gene3D" id="3.30.730.10">
    <property type="entry name" value="AP2/ERF domain"/>
    <property type="match status" value="1"/>
</dbReference>
<feature type="compositionally biased region" description="Gly residues" evidence="6">
    <location>
        <begin position="22"/>
        <end position="31"/>
    </location>
</feature>
<feature type="compositionally biased region" description="Pro residues" evidence="6">
    <location>
        <begin position="287"/>
        <end position="297"/>
    </location>
</feature>
<evidence type="ECO:0000256" key="1">
    <source>
        <dbReference type="ARBA" id="ARBA00004123"/>
    </source>
</evidence>
<dbReference type="SUPFAM" id="SSF54171">
    <property type="entry name" value="DNA-binding domain"/>
    <property type="match status" value="1"/>
</dbReference>
<dbReference type="OrthoDB" id="207175at2759"/>
<keyword evidence="4" id="KW-0804">Transcription</keyword>
<evidence type="ECO:0000256" key="2">
    <source>
        <dbReference type="ARBA" id="ARBA00023015"/>
    </source>
</evidence>
<feature type="domain" description="AP2/ERF" evidence="7">
    <location>
        <begin position="450"/>
        <end position="506"/>
    </location>
</feature>
<sequence>MPASAGDAPAGHAHSPNHGAAPDGGGGGGGAHPMDIDPGDPRHRMLAPLGLHGMPPPPPAPPPPPPAAAGWGATAMGDLHRAGSMSHSHSGSAGGGGGGGGSMRAFWLPGGGDCGGGGGGGGLERSGSAATAAALAAAQMDYEALSAAGGGRGMHAQQLPYGDPYMDQDSYGAMYDSLYGAAHGGAAAGHHSLPPPLPPVAMPPSPHQGYHSHPHQPPGYHPLSPPPSSHAHHHAHSHLGPYLESPPAFVPGRSPASPHLLPPLHSPAPLTPGSGGGGGGGGLLPLPAMPSPYRLPPTPPDVLQDMCDRFLRALSGIMARPARRAPTLTVAGVVMPMDMKSRRGPAGTSSHPLPPSPSSTPTRDSPTNRSAKPKQPSTATSGAPSPTAAAGYGGAGAPTPTAGAPFGGHPSMTPPPPDPAAADSLAAAPAPAAADAGGGGGSGTGAGDKRFRGVTRHRRTKRWEAHIWEERRQVYLGGFEVEEHAAKAHDVMAIRCRGTDTVLNYAPDTYSELLGLLLPAGAAAGQRPLHRNEVVRLLRSHGKEATRAAHLAASGGRPGAPGGGRGAPLTEPPPEPPVNIFQEDECDLYGMAPGSLKQMQQAASNREGWPASPRAATSPYAWSSRSGAAAAAAGLPALPSPLAEYRSGGGGGGGGGALEGGAHRSPSGVTALLRTLTPGTLPGGAAGGWPPGPEGVVPYAVGAEALGPEDPEALEAQYKQTLQDMMRYNGQMPPPPEAPADGGAAGMPGGGGGGEVEGDALLGGSGGAWQRDAGGGNAAAAAGLPPPPAPAFPSPAQIYPGLFDSPPFSQGGGLYGLPPLPYFGSDTWGHSEAAEAEAAAAAAADAAAGAAGDSGGAAALSLFMPTGAQPRPSGSSFFRPASPFGGDAGFSHHGLTSGALGGFGSGGATFTRRQSGTLQSQPPAAPSPISRTPQSRPGANRHHNRHNHHDHPHVPHNHLTGNHHGSNPALVSYHSAPPPDLSDGTGGGAHDAGPLAAAAAADVDGAPALSAPAVTEGPGDSTVASGGGGGSGEPTMAAAMAAVGQAIVRRQAFLSDGGAGGGGCAAWPPAAEAIGEAAATASVPWRSLSDVGAHQHVAALAAMAAAAAGGDAAAAPDDPAASSPAAAPQPQANTGDGDGDGELLTTATIVQRVEAAAPPTAVYGDGPAAAAAVDAWFGHESSAYFADLAARVDGGGSGSQQAALHYGFPYVGGAAGLSAAPPEVAEAAEAGGGGGGEKGEYVFHAESRLYQGPPPAFSTHAFHQTPTHDYFHHQPYQPPPKHHGDQHPDHSHHSQQRSSEPYPQHYPQEPPPPPHPAYHPHRHSAPEPLLLHHPDTPVARTPSPPQLQAQQAQAQQAQAQQAQGQAQAAQAQAQESDQQRWQRGLLRTGTHRFGTPGEAAAASASPSLPTPQQFAPPRPPPSAASRVRQRRGSSGGDSSAARAMRDAAAAGSRAATRSPGLGPGLGAVGQEATAGREGEQGEAAGDEDEAHRRKRQALPAPLPPLPPQHRAQDLAAPPGHAPPPPPPPHPGDGKSQRTPSDGSAESAHTPIAHPAPPLLVHPPPLLSGIGAGLPEGPPPVVVGSMGTVTTSVLGAWSGPGGGAGGGGGGGGGGIASVAGAGGSSGAAGSGVALSHPPPLHHSHPYPYHQPCHHPQPQQPRLHQPSPQAQFAYGTPPGADQLQ</sequence>
<feature type="compositionally biased region" description="Basic residues" evidence="6">
    <location>
        <begin position="939"/>
        <end position="956"/>
    </location>
</feature>
<dbReference type="InterPro" id="IPR016177">
    <property type="entry name" value="DNA-bd_dom_sf"/>
</dbReference>
<comment type="subcellular location">
    <subcellularLocation>
        <location evidence="1">Nucleus</location>
    </subcellularLocation>
</comment>
<keyword evidence="9" id="KW-1185">Reference proteome</keyword>
<dbReference type="GO" id="GO:0003700">
    <property type="term" value="F:DNA-binding transcription factor activity"/>
    <property type="evidence" value="ECO:0007669"/>
    <property type="project" value="InterPro"/>
</dbReference>
<dbReference type="CDD" id="cd00018">
    <property type="entry name" value="AP2"/>
    <property type="match status" value="1"/>
</dbReference>
<dbReference type="InterPro" id="IPR036955">
    <property type="entry name" value="AP2/ERF_dom_sf"/>
</dbReference>